<organism evidence="2 3">
    <name type="scientific">Dyella soli</name>
    <dbReference type="NCBI Taxonomy" id="522319"/>
    <lineage>
        <taxon>Bacteria</taxon>
        <taxon>Pseudomonadati</taxon>
        <taxon>Pseudomonadota</taxon>
        <taxon>Gammaproteobacteria</taxon>
        <taxon>Lysobacterales</taxon>
        <taxon>Rhodanobacteraceae</taxon>
        <taxon>Dyella</taxon>
    </lineage>
</organism>
<evidence type="ECO:0000313" key="3">
    <source>
        <dbReference type="Proteomes" id="UP000291822"/>
    </source>
</evidence>
<keyword evidence="1" id="KW-0812">Transmembrane</keyword>
<comment type="caution">
    <text evidence="2">The sequence shown here is derived from an EMBL/GenBank/DDBJ whole genome shotgun (WGS) entry which is preliminary data.</text>
</comment>
<keyword evidence="1" id="KW-1133">Transmembrane helix</keyword>
<evidence type="ECO:0000256" key="1">
    <source>
        <dbReference type="SAM" id="Phobius"/>
    </source>
</evidence>
<reference evidence="2 3" key="1">
    <citation type="submission" date="2019-02" db="EMBL/GenBank/DDBJ databases">
        <title>Dyella amyloliquefaciens sp. nov., isolated from forest soil.</title>
        <authorList>
            <person name="Gao Z.-H."/>
            <person name="Qiu L.-H."/>
        </authorList>
    </citation>
    <scope>NUCLEOTIDE SEQUENCE [LARGE SCALE GENOMIC DNA]</scope>
    <source>
        <strain evidence="2 3">KACC 12747</strain>
    </source>
</reference>
<dbReference type="EMBL" id="SJTG01000001">
    <property type="protein sequence ID" value="TCI12775.1"/>
    <property type="molecule type" value="Genomic_DNA"/>
</dbReference>
<evidence type="ECO:0008006" key="4">
    <source>
        <dbReference type="Google" id="ProtNLM"/>
    </source>
</evidence>
<dbReference type="PROSITE" id="PS51257">
    <property type="entry name" value="PROKAR_LIPOPROTEIN"/>
    <property type="match status" value="1"/>
</dbReference>
<dbReference type="AlphaFoldDB" id="A0A4R0YTQ9"/>
<sequence>MSMPVDRPFRWYREPVAWLGIAVLIGAIGGCISLIRTASQHVDADLPDPVDRRARMQVSAQRFSSTLPAQARLERQDGELHLQGSSESSAPATVQVLFWTTRAEHDVSVPMHRRPDGSYVGTVPTLPDMPMHVRVDTPSRDDALVGEWPALADATDLREPAR</sequence>
<dbReference type="Proteomes" id="UP000291822">
    <property type="component" value="Unassembled WGS sequence"/>
</dbReference>
<gene>
    <name evidence="2" type="ORF">EZM97_05435</name>
</gene>
<protein>
    <recommendedName>
        <fullName evidence="4">Nitrogen fixation protein FixH</fullName>
    </recommendedName>
</protein>
<keyword evidence="1" id="KW-0472">Membrane</keyword>
<accession>A0A4R0YTQ9</accession>
<evidence type="ECO:0000313" key="2">
    <source>
        <dbReference type="EMBL" id="TCI12775.1"/>
    </source>
</evidence>
<name>A0A4R0YTQ9_9GAMM</name>
<dbReference type="RefSeq" id="WP_131150446.1">
    <property type="nucleotide sequence ID" value="NZ_SJTG01000001.1"/>
</dbReference>
<feature type="transmembrane region" description="Helical" evidence="1">
    <location>
        <begin position="16"/>
        <end position="35"/>
    </location>
</feature>
<proteinExistence type="predicted"/>
<keyword evidence="3" id="KW-1185">Reference proteome</keyword>